<dbReference type="CDD" id="cd00161">
    <property type="entry name" value="beta-trefoil_Ricin-like"/>
    <property type="match status" value="1"/>
</dbReference>
<organism evidence="3 4">
    <name type="scientific">Paenibacillus taihuensis</name>
    <dbReference type="NCBI Taxonomy" id="1156355"/>
    <lineage>
        <taxon>Bacteria</taxon>
        <taxon>Bacillati</taxon>
        <taxon>Bacillota</taxon>
        <taxon>Bacilli</taxon>
        <taxon>Bacillales</taxon>
        <taxon>Paenibacillaceae</taxon>
        <taxon>Paenibacillus</taxon>
    </lineage>
</organism>
<evidence type="ECO:0000313" key="4">
    <source>
        <dbReference type="Proteomes" id="UP000256304"/>
    </source>
</evidence>
<dbReference type="InterPro" id="IPR035992">
    <property type="entry name" value="Ricin_B-like_lectins"/>
</dbReference>
<evidence type="ECO:0000313" key="3">
    <source>
        <dbReference type="EMBL" id="REE91588.1"/>
    </source>
</evidence>
<accession>A0A3D9SI80</accession>
<dbReference type="PROSITE" id="PS50231">
    <property type="entry name" value="RICIN_B_LECTIN"/>
    <property type="match status" value="1"/>
</dbReference>
<comment type="caution">
    <text evidence="3">The sequence shown here is derived from an EMBL/GenBank/DDBJ whole genome shotgun (WGS) entry which is preliminary data.</text>
</comment>
<feature type="chain" id="PRO_5017779871" evidence="1">
    <location>
        <begin position="34"/>
        <end position="603"/>
    </location>
</feature>
<dbReference type="SMART" id="SM00458">
    <property type="entry name" value="RICIN"/>
    <property type="match status" value="1"/>
</dbReference>
<dbReference type="OrthoDB" id="154460at2"/>
<dbReference type="Pfam" id="PF14200">
    <property type="entry name" value="RicinB_lectin_2"/>
    <property type="match status" value="2"/>
</dbReference>
<dbReference type="InterPro" id="IPR000772">
    <property type="entry name" value="Ricin_B_lectin"/>
</dbReference>
<reference evidence="3 4" key="1">
    <citation type="submission" date="2018-08" db="EMBL/GenBank/DDBJ databases">
        <title>Genomic Encyclopedia of Type Strains, Phase III (KMG-III): the genomes of soil and plant-associated and newly described type strains.</title>
        <authorList>
            <person name="Whitman W."/>
        </authorList>
    </citation>
    <scope>NUCLEOTIDE SEQUENCE [LARGE SCALE GENOMIC DNA]</scope>
    <source>
        <strain evidence="3 4">CGMCC 1.10966</strain>
    </source>
</reference>
<keyword evidence="1" id="KW-0732">Signal</keyword>
<dbReference type="Proteomes" id="UP000256304">
    <property type="component" value="Unassembled WGS sequence"/>
</dbReference>
<name>A0A3D9SI80_9BACL</name>
<keyword evidence="3" id="KW-0430">Lectin</keyword>
<proteinExistence type="predicted"/>
<evidence type="ECO:0000256" key="1">
    <source>
        <dbReference type="SAM" id="SignalP"/>
    </source>
</evidence>
<dbReference type="GO" id="GO:0030246">
    <property type="term" value="F:carbohydrate binding"/>
    <property type="evidence" value="ECO:0007669"/>
    <property type="project" value="UniProtKB-KW"/>
</dbReference>
<feature type="domain" description="Ricin B lectin" evidence="2">
    <location>
        <begin position="38"/>
        <end position="175"/>
    </location>
</feature>
<dbReference type="AlphaFoldDB" id="A0A3D9SI80"/>
<dbReference type="EMBL" id="QTTN01000004">
    <property type="protein sequence ID" value="REE91588.1"/>
    <property type="molecule type" value="Genomic_DNA"/>
</dbReference>
<dbReference type="SUPFAM" id="SSF50370">
    <property type="entry name" value="Ricin B-like lectins"/>
    <property type="match status" value="1"/>
</dbReference>
<sequence length="603" mass="64270">MRIAIHKRRLLLSALILVFMLSIVAIMPSRASAAPVSGVTYKLINPHSGKALDVTAEGTADGTNVEIWTDSGSVAQSWQVIDVGGGAYKLINPNSGKALDVQGAGTADGTNVQIYTDNGTSAQKWQITLNADGTYKVINVNSGKALDVTSNGTADGTNVEIWTDNGFDNQKWQLVPISYSSGTTAAKADDFLNSIGANTHMGHGTDSASQTATALSYAGIRVVREGDNASSTFINDLIGVHNSSGVKFVITRSGPDDAWMTDVINGSKTLANSGALLAMEGPNEPNNWAVTYQGSTSTSTTDFMPVAKWQRDFYSSVKSDPVLSSYPVFSSSEAGGSEPNNVGLQFLTIPSGAGALLPAGTKFGDFANVHNYISRQASIIDNMAWDNASSDYVSWIDGIYQEYGVTWRNGYNGYTASADRAALPKVTTETGWTTGGSGSITQAQQGKLYLNMYLSQFKRGFKHTFIYMLRDTPLSSPPNTDNYFGIFDSSYNAKLAATYLHNMTTILADSGSIAVTGKLNYSIPSQPSTVHDLLLQKKNGKFELVVWNEKASGSNTVTVNLGATIGSVKRYDPTSGTSAVQSYSGVNSVSFTLSDHPQILELQ</sequence>
<keyword evidence="4" id="KW-1185">Reference proteome</keyword>
<feature type="signal peptide" evidence="1">
    <location>
        <begin position="1"/>
        <end position="33"/>
    </location>
</feature>
<protein>
    <submittedName>
        <fullName evidence="3">Ricin-type beta-trefoil lectin protein</fullName>
    </submittedName>
</protein>
<gene>
    <name evidence="3" type="ORF">A8990_10496</name>
</gene>
<dbReference type="Gene3D" id="2.80.10.50">
    <property type="match status" value="3"/>
</dbReference>
<dbReference type="SUPFAM" id="SSF51445">
    <property type="entry name" value="(Trans)glycosidases"/>
    <property type="match status" value="1"/>
</dbReference>
<evidence type="ECO:0000259" key="2">
    <source>
        <dbReference type="SMART" id="SM00458"/>
    </source>
</evidence>
<dbReference type="Gene3D" id="3.20.20.80">
    <property type="entry name" value="Glycosidases"/>
    <property type="match status" value="1"/>
</dbReference>
<dbReference type="RefSeq" id="WP_116187931.1">
    <property type="nucleotide sequence ID" value="NZ_QTTN01000004.1"/>
</dbReference>
<dbReference type="InterPro" id="IPR017853">
    <property type="entry name" value="GH"/>
</dbReference>